<feature type="domain" description="Aminoacyl-transfer RNA synthetases class-II family profile" evidence="11">
    <location>
        <begin position="1"/>
        <end position="326"/>
    </location>
</feature>
<dbReference type="InterPro" id="IPR006195">
    <property type="entry name" value="aa-tRNA-synth_II"/>
</dbReference>
<dbReference type="GO" id="GO:0006427">
    <property type="term" value="P:histidyl-tRNA aminoacylation"/>
    <property type="evidence" value="ECO:0007669"/>
    <property type="project" value="TreeGrafter"/>
</dbReference>
<evidence type="ECO:0000313" key="13">
    <source>
        <dbReference type="Proteomes" id="UP000264445"/>
    </source>
</evidence>
<evidence type="ECO:0000256" key="4">
    <source>
        <dbReference type="ARBA" id="ARBA00020397"/>
    </source>
</evidence>
<feature type="binding site" evidence="10">
    <location>
        <position position="121"/>
    </location>
    <ligand>
        <name>L-histidine</name>
        <dbReference type="ChEBI" id="CHEBI:57595"/>
    </ligand>
</feature>
<feature type="binding site" evidence="10">
    <location>
        <position position="103"/>
    </location>
    <ligand>
        <name>L-histidine</name>
        <dbReference type="ChEBI" id="CHEBI:57595"/>
    </ligand>
</feature>
<keyword evidence="12" id="KW-0808">Transferase</keyword>
<comment type="caution">
    <text evidence="12">The sequence shown here is derived from an EMBL/GenBank/DDBJ whole genome shotgun (WGS) entry which is preliminary data.</text>
</comment>
<feature type="binding site" evidence="10">
    <location>
        <begin position="265"/>
        <end position="266"/>
    </location>
    <ligand>
        <name>L-histidine</name>
        <dbReference type="ChEBI" id="CHEBI:57595"/>
    </ligand>
</feature>
<proteinExistence type="inferred from homology"/>
<keyword evidence="5 9" id="KW-0963">Cytoplasm</keyword>
<dbReference type="GO" id="GO:0000105">
    <property type="term" value="P:L-histidine biosynthetic process"/>
    <property type="evidence" value="ECO:0007669"/>
    <property type="project" value="UniProtKB-UniRule"/>
</dbReference>
<dbReference type="GO" id="GO:0005737">
    <property type="term" value="C:cytoplasm"/>
    <property type="evidence" value="ECO:0007669"/>
    <property type="project" value="UniProtKB-SubCell"/>
</dbReference>
<dbReference type="RefSeq" id="WP_278428763.1">
    <property type="nucleotide sequence ID" value="NZ_DOLB01000050.1"/>
</dbReference>
<dbReference type="Proteomes" id="UP000264445">
    <property type="component" value="Unassembled WGS sequence"/>
</dbReference>
<dbReference type="PROSITE" id="PS50862">
    <property type="entry name" value="AA_TRNA_LIGASE_II"/>
    <property type="match status" value="1"/>
</dbReference>
<organism evidence="12 13">
    <name type="scientific">Caldanaerobacter subterraneus</name>
    <dbReference type="NCBI Taxonomy" id="911092"/>
    <lineage>
        <taxon>Bacteria</taxon>
        <taxon>Bacillati</taxon>
        <taxon>Bacillota</taxon>
        <taxon>Clostridia</taxon>
        <taxon>Thermoanaerobacterales</taxon>
        <taxon>Thermoanaerobacteraceae</taxon>
        <taxon>Caldanaerobacter</taxon>
    </lineage>
</organism>
<dbReference type="GO" id="GO:0140096">
    <property type="term" value="F:catalytic activity, acting on a protein"/>
    <property type="evidence" value="ECO:0007669"/>
    <property type="project" value="UniProtKB-ARBA"/>
</dbReference>
<dbReference type="InterPro" id="IPR041715">
    <property type="entry name" value="HisRS-like_core"/>
</dbReference>
<evidence type="ECO:0000256" key="7">
    <source>
        <dbReference type="ARBA" id="ARBA00023102"/>
    </source>
</evidence>
<dbReference type="PANTHER" id="PTHR43707:SF6">
    <property type="entry name" value="ATP PHOSPHORIBOSYLTRANSFERASE REGULATORY SUBUNIT"/>
    <property type="match status" value="1"/>
</dbReference>
<dbReference type="Gene3D" id="3.30.930.10">
    <property type="entry name" value="Bira Bifunctional Protein, Domain 2"/>
    <property type="match status" value="1"/>
</dbReference>
<sequence>MIYLPDGVQDFLPEEYEFKRNIEDKFREVFKSFGYKEIMPPTFEYSENFSHLFDENSMYRFFDKKGNILALRPDVTAQIARIVSTKLEGRYPLKLCYVANVYRYEDTQVGKMREFTQAGVELIGTNHEESDAEVIALSIEALKSTGLKDFKIDIGHAEVFGSIVRNLNLGNEDVNLLRELLEQKNQSAIEDFIKQKEIKREEAKLLRELPLLFGGEEILEKLKKENFKETEGVLEYLDRVYKILEDFGMKEYISFDLGMVQNLNYYTGIIFRGFVKGLGYAICTGGRYDKLLKIYGKDLPATGFAISVERVMLALQRQSKGEWVKPRRVLVRYKEEERRRAYEKANVLRKEGNVVEMYTFGRCENIDLKSFDEVVDVGE</sequence>
<evidence type="ECO:0000256" key="5">
    <source>
        <dbReference type="ARBA" id="ARBA00022490"/>
    </source>
</evidence>
<evidence type="ECO:0000259" key="11">
    <source>
        <dbReference type="PROSITE" id="PS50862"/>
    </source>
</evidence>
<dbReference type="SUPFAM" id="SSF55681">
    <property type="entry name" value="Class II aaRS and biotin synthetases"/>
    <property type="match status" value="1"/>
</dbReference>
<feature type="binding site" evidence="10">
    <location>
        <position position="117"/>
    </location>
    <ligand>
        <name>L-histidine</name>
        <dbReference type="ChEBI" id="CHEBI:57595"/>
    </ligand>
</feature>
<dbReference type="PANTHER" id="PTHR43707">
    <property type="entry name" value="HISTIDYL-TRNA SYNTHETASE"/>
    <property type="match status" value="1"/>
</dbReference>
<gene>
    <name evidence="9 12" type="primary">hisZ</name>
    <name evidence="12" type="ORF">DEA61_02960</name>
</gene>
<keyword evidence="12" id="KW-0328">Glycosyltransferase</keyword>
<comment type="pathway">
    <text evidence="2 9">Amino-acid biosynthesis; L-histidine biosynthesis; L-histidine from 5-phospho-alpha-D-ribose 1-diphosphate: step 1/9.</text>
</comment>
<keyword evidence="7 9" id="KW-0368">Histidine biosynthesis</keyword>
<protein>
    <recommendedName>
        <fullName evidence="4 9">ATP phosphoribosyltransferase regulatory subunit</fullName>
    </recommendedName>
</protein>
<evidence type="ECO:0000256" key="3">
    <source>
        <dbReference type="ARBA" id="ARBA00005539"/>
    </source>
</evidence>
<dbReference type="GO" id="GO:0016757">
    <property type="term" value="F:glycosyltransferase activity"/>
    <property type="evidence" value="ECO:0007669"/>
    <property type="project" value="UniProtKB-KW"/>
</dbReference>
<comment type="function">
    <text evidence="8 9">Required for the first step of histidine biosynthesis. May allow the feedback regulation of ATP phosphoribosyltransferase activity by histidine.</text>
</comment>
<evidence type="ECO:0000256" key="8">
    <source>
        <dbReference type="ARBA" id="ARBA00025246"/>
    </source>
</evidence>
<dbReference type="GO" id="GO:0004821">
    <property type="term" value="F:histidine-tRNA ligase activity"/>
    <property type="evidence" value="ECO:0007669"/>
    <property type="project" value="TreeGrafter"/>
</dbReference>
<evidence type="ECO:0000256" key="2">
    <source>
        <dbReference type="ARBA" id="ARBA00004667"/>
    </source>
</evidence>
<dbReference type="PIRSF" id="PIRSF001549">
    <property type="entry name" value="His-tRNA_synth"/>
    <property type="match status" value="1"/>
</dbReference>
<evidence type="ECO:0000256" key="1">
    <source>
        <dbReference type="ARBA" id="ARBA00004496"/>
    </source>
</evidence>
<evidence type="ECO:0000256" key="6">
    <source>
        <dbReference type="ARBA" id="ARBA00022605"/>
    </source>
</evidence>
<comment type="subcellular location">
    <subcellularLocation>
        <location evidence="1 9">Cytoplasm</location>
    </subcellularLocation>
</comment>
<dbReference type="CDD" id="cd00773">
    <property type="entry name" value="HisRS-like_core"/>
    <property type="match status" value="1"/>
</dbReference>
<comment type="subunit">
    <text evidence="9">Heteromultimer composed of HisG and HisZ subunits.</text>
</comment>
<dbReference type="EMBL" id="DOLB01000050">
    <property type="protein sequence ID" value="HBT48819.1"/>
    <property type="molecule type" value="Genomic_DNA"/>
</dbReference>
<dbReference type="Pfam" id="PF13393">
    <property type="entry name" value="tRNA-synt_His"/>
    <property type="match status" value="1"/>
</dbReference>
<dbReference type="InterPro" id="IPR045864">
    <property type="entry name" value="aa-tRNA-synth_II/BPL/LPL"/>
</dbReference>
<keyword evidence="6 9" id="KW-0028">Amino-acid biosynthesis</keyword>
<dbReference type="AlphaFoldDB" id="A0A101E6I6"/>
<accession>A0A101E6I6</accession>
<evidence type="ECO:0000256" key="10">
    <source>
        <dbReference type="PIRSR" id="PIRSR001549-1"/>
    </source>
</evidence>
<evidence type="ECO:0000313" key="12">
    <source>
        <dbReference type="EMBL" id="HBT48819.1"/>
    </source>
</evidence>
<dbReference type="InterPro" id="IPR004516">
    <property type="entry name" value="HisRS/HisZ"/>
</dbReference>
<feature type="binding site" evidence="10">
    <location>
        <begin position="74"/>
        <end position="76"/>
    </location>
    <ligand>
        <name>L-histidine</name>
        <dbReference type="ChEBI" id="CHEBI:57595"/>
    </ligand>
</feature>
<dbReference type="NCBIfam" id="TIGR00443">
    <property type="entry name" value="hisZ_biosyn_reg"/>
    <property type="match status" value="1"/>
</dbReference>
<evidence type="ECO:0000256" key="9">
    <source>
        <dbReference type="HAMAP-Rule" id="MF_00125"/>
    </source>
</evidence>
<comment type="miscellaneous">
    <text evidence="9">This function is generally fulfilled by the C-terminal part of HisG, which is missing in some bacteria such as this one.</text>
</comment>
<name>A0A101E6I6_9THEO</name>
<reference evidence="12 13" key="1">
    <citation type="journal article" date="2018" name="Nat. Biotechnol.">
        <title>A standardized bacterial taxonomy based on genome phylogeny substantially revises the tree of life.</title>
        <authorList>
            <person name="Parks D.H."/>
            <person name="Chuvochina M."/>
            <person name="Waite D.W."/>
            <person name="Rinke C."/>
            <person name="Skarshewski A."/>
            <person name="Chaumeil P.A."/>
            <person name="Hugenholtz P."/>
        </authorList>
    </citation>
    <scope>NUCLEOTIDE SEQUENCE [LARGE SCALE GENOMIC DNA]</scope>
    <source>
        <strain evidence="12">UBA12544</strain>
    </source>
</reference>
<comment type="similarity">
    <text evidence="3 9">Belongs to the class-II aminoacyl-tRNA synthetase family. HisZ subfamily.</text>
</comment>
<dbReference type="UniPathway" id="UPA00031">
    <property type="reaction ID" value="UER00006"/>
</dbReference>
<dbReference type="InterPro" id="IPR004517">
    <property type="entry name" value="HisZ"/>
</dbReference>
<dbReference type="HAMAP" id="MF_00125">
    <property type="entry name" value="HisZ"/>
    <property type="match status" value="1"/>
</dbReference>